<evidence type="ECO:0000313" key="2">
    <source>
        <dbReference type="EMBL" id="MXQ67696.1"/>
    </source>
</evidence>
<evidence type="ECO:0000313" key="3">
    <source>
        <dbReference type="Proteomes" id="UP000431901"/>
    </source>
</evidence>
<dbReference type="AlphaFoldDB" id="A0A6I4WJ19"/>
<feature type="region of interest" description="Disordered" evidence="1">
    <location>
        <begin position="98"/>
        <end position="130"/>
    </location>
</feature>
<reference evidence="2 3" key="1">
    <citation type="submission" date="2019-12" db="EMBL/GenBank/DDBJ databases">
        <title>Nocardia macrotermitis sp. nov. and Nocardia aurantia sp. nov., isolated from the gut of the fungus growing-termite Macrotermes natalensis.</title>
        <authorList>
            <person name="Christine B."/>
            <person name="Rene B."/>
        </authorList>
    </citation>
    <scope>NUCLEOTIDE SEQUENCE [LARGE SCALE GENOMIC DNA]</scope>
    <source>
        <strain evidence="2 3">DSM 102126</strain>
    </source>
</reference>
<name>A0A6I4WJ19_9ACTN</name>
<evidence type="ECO:0000256" key="1">
    <source>
        <dbReference type="SAM" id="MobiDB-lite"/>
    </source>
</evidence>
<protein>
    <submittedName>
        <fullName evidence="2">Uncharacterized protein</fullName>
    </submittedName>
</protein>
<gene>
    <name evidence="2" type="ORF">GQ466_27125</name>
</gene>
<dbReference type="RefSeq" id="WP_161105882.1">
    <property type="nucleotide sequence ID" value="NZ_JBHLYI010000011.1"/>
</dbReference>
<dbReference type="EMBL" id="WUTW01000008">
    <property type="protein sequence ID" value="MXQ67696.1"/>
    <property type="molecule type" value="Genomic_DNA"/>
</dbReference>
<comment type="caution">
    <text evidence="2">The sequence shown here is derived from an EMBL/GenBank/DDBJ whole genome shotgun (WGS) entry which is preliminary data.</text>
</comment>
<proteinExistence type="predicted"/>
<keyword evidence="3" id="KW-1185">Reference proteome</keyword>
<organism evidence="2 3">
    <name type="scientific">Actinomadura rayongensis</name>
    <dbReference type="NCBI Taxonomy" id="1429076"/>
    <lineage>
        <taxon>Bacteria</taxon>
        <taxon>Bacillati</taxon>
        <taxon>Actinomycetota</taxon>
        <taxon>Actinomycetes</taxon>
        <taxon>Streptosporangiales</taxon>
        <taxon>Thermomonosporaceae</taxon>
        <taxon>Actinomadura</taxon>
    </lineage>
</organism>
<sequence>MAARAGRAGLRGRRGGSVGLVAWLTADPRRRERAEADLRRYYGADLNRLDVRQAAALFKSLPPDAASHTPDGAWPVSIELLAQVAEILHALYRSHLGANGVPQRDIPPPLRVPRPGDAAPTRRPARSPEEVRAVIEHAWGPSHG</sequence>
<accession>A0A6I4WJ19</accession>
<dbReference type="Proteomes" id="UP000431901">
    <property type="component" value="Unassembled WGS sequence"/>
</dbReference>